<dbReference type="Pfam" id="PF02650">
    <property type="entry name" value="HTH_WhiA"/>
    <property type="match status" value="1"/>
</dbReference>
<dbReference type="InterPro" id="IPR023054">
    <property type="entry name" value="Sporulation_regulator_WhiA_C"/>
</dbReference>
<evidence type="ECO:0000259" key="6">
    <source>
        <dbReference type="Pfam" id="PF10298"/>
    </source>
</evidence>
<evidence type="ECO:0000256" key="1">
    <source>
        <dbReference type="ARBA" id="ARBA00022618"/>
    </source>
</evidence>
<dbReference type="NCBIfam" id="TIGR00647">
    <property type="entry name" value="DNA_bind_WhiA"/>
    <property type="match status" value="1"/>
</dbReference>
<dbReference type="InterPro" id="IPR018478">
    <property type="entry name" value="Sporu_reg_WhiA_N_dom"/>
</dbReference>
<evidence type="ECO:0000259" key="5">
    <source>
        <dbReference type="Pfam" id="PF02650"/>
    </source>
</evidence>
<dbReference type="Pfam" id="PF14527">
    <property type="entry name" value="LAGLIDADG_WhiA"/>
    <property type="match status" value="1"/>
</dbReference>
<dbReference type="SUPFAM" id="SSF55608">
    <property type="entry name" value="Homing endonucleases"/>
    <property type="match status" value="1"/>
</dbReference>
<sequence length="326" mass="36880">MSFSSQVKTELAEHMGTARHCMLAELAALMNTCARVSLAPSEIQFQGENEATLKKVFTLLEKTFNIEMEVSFRHGRGFQQDGKAGRFIAYTGSIRVPAQVYTVLKGLKLLHRTPEGWTFERKASPLLTANSCCKRAYIRGAFLGGGSITNPEKTYHIEFINETIEHAKALQEMMRFFELDSRIIERQRQSQKSVYVLYLKDGTQIVDLLNVMEAHVALMDLENIRIVKEMRNNVNRQVNCETANLGKTVEAAMRQLEDIRYVITRKGLGYLPKGLEEIAILRLENEDASLKELGMMLDPPVGKSGVNHRLRKISQIADELRRGSEG</sequence>
<dbReference type="PANTHER" id="PTHR37307">
    <property type="entry name" value="CELL DIVISION PROTEIN WHIA-RELATED"/>
    <property type="match status" value="1"/>
</dbReference>
<gene>
    <name evidence="4 8" type="primary">whiA</name>
    <name evidence="8" type="ORF">H8730_03655</name>
</gene>
<keyword evidence="1 4" id="KW-0132">Cell division</keyword>
<evidence type="ECO:0000256" key="4">
    <source>
        <dbReference type="HAMAP-Rule" id="MF_01420"/>
    </source>
</evidence>
<dbReference type="HAMAP" id="MF_01420">
    <property type="entry name" value="HTH_type_WhiA"/>
    <property type="match status" value="1"/>
</dbReference>
<comment type="caution">
    <text evidence="8">The sequence shown here is derived from an EMBL/GenBank/DDBJ whole genome shotgun (WGS) entry which is preliminary data.</text>
</comment>
<evidence type="ECO:0000313" key="9">
    <source>
        <dbReference type="Proteomes" id="UP000657006"/>
    </source>
</evidence>
<dbReference type="InterPro" id="IPR027434">
    <property type="entry name" value="Homing_endonucl"/>
</dbReference>
<keyword evidence="2 4" id="KW-0238">DNA-binding</keyword>
<dbReference type="PANTHER" id="PTHR37307:SF1">
    <property type="entry name" value="CELL DIVISION PROTEIN WHIA-RELATED"/>
    <property type="match status" value="1"/>
</dbReference>
<dbReference type="Proteomes" id="UP000657006">
    <property type="component" value="Unassembled WGS sequence"/>
</dbReference>
<evidence type="ECO:0000256" key="2">
    <source>
        <dbReference type="ARBA" id="ARBA00023125"/>
    </source>
</evidence>
<accession>A0A926HZZ4</accession>
<evidence type="ECO:0000313" key="8">
    <source>
        <dbReference type="EMBL" id="MBC8542644.1"/>
    </source>
</evidence>
<dbReference type="Pfam" id="PF10298">
    <property type="entry name" value="WhiA_N"/>
    <property type="match status" value="1"/>
</dbReference>
<dbReference type="GO" id="GO:0003677">
    <property type="term" value="F:DNA binding"/>
    <property type="evidence" value="ECO:0007669"/>
    <property type="project" value="UniProtKB-UniRule"/>
</dbReference>
<keyword evidence="9" id="KW-1185">Reference proteome</keyword>
<dbReference type="InterPro" id="IPR003802">
    <property type="entry name" value="Sporulation_regulator_WhiA"/>
</dbReference>
<dbReference type="AlphaFoldDB" id="A0A926HZZ4"/>
<dbReference type="InterPro" id="IPR039518">
    <property type="entry name" value="WhiA_LAGLIDADG_dom"/>
</dbReference>
<feature type="domain" description="WhiA LAGLIDADG-like" evidence="7">
    <location>
        <begin position="135"/>
        <end position="231"/>
    </location>
</feature>
<dbReference type="EMBL" id="JACRSQ010000003">
    <property type="protein sequence ID" value="MBC8542644.1"/>
    <property type="molecule type" value="Genomic_DNA"/>
</dbReference>
<feature type="domain" description="Sporulation transcription regulator WhiA N-terminal" evidence="6">
    <location>
        <begin position="19"/>
        <end position="80"/>
    </location>
</feature>
<dbReference type="GO" id="GO:0043937">
    <property type="term" value="P:regulation of sporulation"/>
    <property type="evidence" value="ECO:0007669"/>
    <property type="project" value="InterPro"/>
</dbReference>
<dbReference type="GO" id="GO:0051301">
    <property type="term" value="P:cell division"/>
    <property type="evidence" value="ECO:0007669"/>
    <property type="project" value="UniProtKB-UniRule"/>
</dbReference>
<comment type="similarity">
    <text evidence="4">Belongs to the WhiA family.</text>
</comment>
<feature type="domain" description="Sporulation regulator WhiA C-terminal" evidence="5">
    <location>
        <begin position="234"/>
        <end position="317"/>
    </location>
</feature>
<dbReference type="Gene3D" id="3.10.28.10">
    <property type="entry name" value="Homing endonucleases"/>
    <property type="match status" value="1"/>
</dbReference>
<dbReference type="RefSeq" id="WP_177717328.1">
    <property type="nucleotide sequence ID" value="NZ_JACRSQ010000003.1"/>
</dbReference>
<protein>
    <recommendedName>
        <fullName evidence="4">Probable cell division protein WhiA</fullName>
    </recommendedName>
</protein>
<comment type="function">
    <text evidence="4">Involved in cell division and chromosome segregation.</text>
</comment>
<reference evidence="8" key="1">
    <citation type="submission" date="2020-08" db="EMBL/GenBank/DDBJ databases">
        <title>Genome public.</title>
        <authorList>
            <person name="Liu C."/>
            <person name="Sun Q."/>
        </authorList>
    </citation>
    <scope>NUCLEOTIDE SEQUENCE</scope>
    <source>
        <strain evidence="8">NSJ-32</strain>
    </source>
</reference>
<evidence type="ECO:0000256" key="3">
    <source>
        <dbReference type="ARBA" id="ARBA00023306"/>
    </source>
</evidence>
<organism evidence="8 9">
    <name type="scientific">Bianquea renquensis</name>
    <dbReference type="NCBI Taxonomy" id="2763661"/>
    <lineage>
        <taxon>Bacteria</taxon>
        <taxon>Bacillati</taxon>
        <taxon>Bacillota</taxon>
        <taxon>Clostridia</taxon>
        <taxon>Eubacteriales</taxon>
        <taxon>Bianqueaceae</taxon>
        <taxon>Bianquea</taxon>
    </lineage>
</organism>
<evidence type="ECO:0000259" key="7">
    <source>
        <dbReference type="Pfam" id="PF14527"/>
    </source>
</evidence>
<proteinExistence type="inferred from homology"/>
<keyword evidence="3 4" id="KW-0131">Cell cycle</keyword>
<name>A0A926HZZ4_9FIRM</name>